<dbReference type="PANTHER" id="PTHR38248">
    <property type="entry name" value="FUNK1 6"/>
    <property type="match status" value="1"/>
</dbReference>
<sequence length="542" mass="61692">MYKNPTHIFDEPRGFRPIDSSSCRYQVNSIHGGCWFGKVICQREGVSGRMTNVTRRALNEHDLTPNEDSDKQVDDITATIEETTVYDAKRSESFAEAQAEQIEAPPPPPPRLLPLIIPGPDEQLFYIVKDWWSSELSNNEGEMFGSLRNKFGIPKVKQSHPVDLLHGERGRDTTRQFVPEDAKLDPICIPKPQPTPPKEERPASAAARARWRAAAERARANGGSNKGSDQRKSNTRMASRGASEMPKESEPVLRVHMRTIFETAGIPLEYAISPRKMFKALAHAIIGHWNMFKNDWLHRDVSLGNVMILEAPELREHVLDFDDPLIGLTTQAECEGMVIDGDHAIRWWCRIRECPISGHRSGTLPYLSLRLCQLWGDNNPVSLPHTALDDLESFLWVLLHAILLNLPEFETGNQWLQHLAEEHCPTLYSLKDSISSHILRWGKLGREAPALLEPYAKVLPVLFEIAQRAEFEAKKLVSAPPGIRREEILKTCQSFYEEYLSALLRNLHTIPAEWPEDNDWTEEQDNEVVDAWRPQQPIPLKF</sequence>
<dbReference type="SUPFAM" id="SSF56112">
    <property type="entry name" value="Protein kinase-like (PK-like)"/>
    <property type="match status" value="1"/>
</dbReference>
<feature type="domain" description="Fungal-type protein kinase" evidence="2">
    <location>
        <begin position="125"/>
        <end position="400"/>
    </location>
</feature>
<organism evidence="3 4">
    <name type="scientific">Sistotremastrum suecicum HHB10207 ss-3</name>
    <dbReference type="NCBI Taxonomy" id="1314776"/>
    <lineage>
        <taxon>Eukaryota</taxon>
        <taxon>Fungi</taxon>
        <taxon>Dikarya</taxon>
        <taxon>Basidiomycota</taxon>
        <taxon>Agaricomycotina</taxon>
        <taxon>Agaricomycetes</taxon>
        <taxon>Sistotremastrales</taxon>
        <taxon>Sistotremastraceae</taxon>
        <taxon>Sistotremastrum</taxon>
    </lineage>
</organism>
<protein>
    <recommendedName>
        <fullName evidence="2">Fungal-type protein kinase domain-containing protein</fullName>
    </recommendedName>
</protein>
<reference evidence="3 4" key="1">
    <citation type="journal article" date="2016" name="Mol. Biol. Evol.">
        <title>Comparative Genomics of Early-Diverging Mushroom-Forming Fungi Provides Insights into the Origins of Lignocellulose Decay Capabilities.</title>
        <authorList>
            <person name="Nagy L.G."/>
            <person name="Riley R."/>
            <person name="Tritt A."/>
            <person name="Adam C."/>
            <person name="Daum C."/>
            <person name="Floudas D."/>
            <person name="Sun H."/>
            <person name="Yadav J.S."/>
            <person name="Pangilinan J."/>
            <person name="Larsson K.H."/>
            <person name="Matsuura K."/>
            <person name="Barry K."/>
            <person name="Labutti K."/>
            <person name="Kuo R."/>
            <person name="Ohm R.A."/>
            <person name="Bhattacharya S.S."/>
            <person name="Shirouzu T."/>
            <person name="Yoshinaga Y."/>
            <person name="Martin F.M."/>
            <person name="Grigoriev I.V."/>
            <person name="Hibbett D.S."/>
        </authorList>
    </citation>
    <scope>NUCLEOTIDE SEQUENCE [LARGE SCALE GENOMIC DNA]</scope>
    <source>
        <strain evidence="3 4">HHB10207 ss-3</strain>
    </source>
</reference>
<accession>A0A166BHA1</accession>
<evidence type="ECO:0000313" key="3">
    <source>
        <dbReference type="EMBL" id="KZT36376.1"/>
    </source>
</evidence>
<dbReference type="EMBL" id="KV428109">
    <property type="protein sequence ID" value="KZT36376.1"/>
    <property type="molecule type" value="Genomic_DNA"/>
</dbReference>
<dbReference type="OrthoDB" id="5584477at2759"/>
<keyword evidence="4" id="KW-1185">Reference proteome</keyword>
<gene>
    <name evidence="3" type="ORF">SISSUDRAFT_70397</name>
</gene>
<dbReference type="InterPro" id="IPR011009">
    <property type="entry name" value="Kinase-like_dom_sf"/>
</dbReference>
<evidence type="ECO:0000259" key="2">
    <source>
        <dbReference type="Pfam" id="PF17667"/>
    </source>
</evidence>
<feature type="region of interest" description="Disordered" evidence="1">
    <location>
        <begin position="166"/>
        <end position="251"/>
    </location>
</feature>
<name>A0A166BHA1_9AGAM</name>
<dbReference type="AlphaFoldDB" id="A0A166BHA1"/>
<dbReference type="Proteomes" id="UP000076798">
    <property type="component" value="Unassembled WGS sequence"/>
</dbReference>
<dbReference type="PANTHER" id="PTHR38248:SF2">
    <property type="entry name" value="FUNK1 11"/>
    <property type="match status" value="1"/>
</dbReference>
<evidence type="ECO:0000256" key="1">
    <source>
        <dbReference type="SAM" id="MobiDB-lite"/>
    </source>
</evidence>
<dbReference type="InterPro" id="IPR040976">
    <property type="entry name" value="Pkinase_fungal"/>
</dbReference>
<dbReference type="Pfam" id="PF17667">
    <property type="entry name" value="Pkinase_fungal"/>
    <property type="match status" value="1"/>
</dbReference>
<proteinExistence type="predicted"/>
<feature type="compositionally biased region" description="Basic and acidic residues" evidence="1">
    <location>
        <begin position="166"/>
        <end position="184"/>
    </location>
</feature>
<evidence type="ECO:0000313" key="4">
    <source>
        <dbReference type="Proteomes" id="UP000076798"/>
    </source>
</evidence>